<evidence type="ECO:0000259" key="2">
    <source>
        <dbReference type="Pfam" id="PF01408"/>
    </source>
</evidence>
<evidence type="ECO:0000313" key="4">
    <source>
        <dbReference type="EMBL" id="MBE9031397.1"/>
    </source>
</evidence>
<sequence>MTQLPIGIGLIGTGYAAKVRAEAINAEPRATLVGVSGNTPTKAQAFAQTHQTRLFESWQAVVNHSDVQLVVISNNNSAHGEIARAALFAGKHVVVEYPIALEVSTAESLLALAQNKQRLLHVEHIELMGGVHQALLATLPKIGTPFYTRYATITPQNPAPEKWTYNHDLFGFPLMGALSRLNRFTNAFGAVDQVSCQASYLDTPDRAPRYYAACMCTATLKFRSGLVADVIYGKGEALWQPERKLEVQGDKGAIVFNGEKGTLINAQGEHPIETSGRRGLFARDTAAVIDYLINGTPLYTNIIDSIYTMRVAEAARKAAETGQLVNL</sequence>
<dbReference type="InterPro" id="IPR000683">
    <property type="entry name" value="Gfo/Idh/MocA-like_OxRdtase_N"/>
</dbReference>
<feature type="domain" description="Gfo/Idh/MocA-like oxidoreductase C-terminal" evidence="3">
    <location>
        <begin position="141"/>
        <end position="327"/>
    </location>
</feature>
<accession>A0A928Z4V0</accession>
<protein>
    <submittedName>
        <fullName evidence="4">Gfo/Idh/MocA family oxidoreductase</fullName>
    </submittedName>
</protein>
<feature type="domain" description="Gfo/Idh/MocA-like oxidoreductase N-terminal" evidence="2">
    <location>
        <begin position="7"/>
        <end position="124"/>
    </location>
</feature>
<organism evidence="4 5">
    <name type="scientific">Romeriopsis navalis LEGE 11480</name>
    <dbReference type="NCBI Taxonomy" id="2777977"/>
    <lineage>
        <taxon>Bacteria</taxon>
        <taxon>Bacillati</taxon>
        <taxon>Cyanobacteriota</taxon>
        <taxon>Cyanophyceae</taxon>
        <taxon>Leptolyngbyales</taxon>
        <taxon>Leptolyngbyaceae</taxon>
        <taxon>Romeriopsis</taxon>
        <taxon>Romeriopsis navalis</taxon>
    </lineage>
</organism>
<keyword evidence="5" id="KW-1185">Reference proteome</keyword>
<dbReference type="GO" id="GO:0000166">
    <property type="term" value="F:nucleotide binding"/>
    <property type="evidence" value="ECO:0007669"/>
    <property type="project" value="InterPro"/>
</dbReference>
<dbReference type="Pfam" id="PF01408">
    <property type="entry name" value="GFO_IDH_MocA"/>
    <property type="match status" value="1"/>
</dbReference>
<comment type="similarity">
    <text evidence="1">Belongs to the Gfo/Idh/MocA family.</text>
</comment>
<dbReference type="Pfam" id="PF02894">
    <property type="entry name" value="GFO_IDH_MocA_C"/>
    <property type="match status" value="1"/>
</dbReference>
<evidence type="ECO:0000256" key="1">
    <source>
        <dbReference type="ARBA" id="ARBA00010928"/>
    </source>
</evidence>
<evidence type="ECO:0000313" key="5">
    <source>
        <dbReference type="Proteomes" id="UP000625316"/>
    </source>
</evidence>
<dbReference type="AlphaFoldDB" id="A0A928Z4V0"/>
<dbReference type="SUPFAM" id="SSF51735">
    <property type="entry name" value="NAD(P)-binding Rossmann-fold domains"/>
    <property type="match status" value="1"/>
</dbReference>
<dbReference type="SUPFAM" id="SSF55347">
    <property type="entry name" value="Glyceraldehyde-3-phosphate dehydrogenase-like, C-terminal domain"/>
    <property type="match status" value="1"/>
</dbReference>
<dbReference type="InterPro" id="IPR004104">
    <property type="entry name" value="Gfo/Idh/MocA-like_OxRdtase_C"/>
</dbReference>
<dbReference type="Proteomes" id="UP000625316">
    <property type="component" value="Unassembled WGS sequence"/>
</dbReference>
<dbReference type="InterPro" id="IPR036291">
    <property type="entry name" value="NAD(P)-bd_dom_sf"/>
</dbReference>
<evidence type="ECO:0000259" key="3">
    <source>
        <dbReference type="Pfam" id="PF02894"/>
    </source>
</evidence>
<name>A0A928Z4V0_9CYAN</name>
<dbReference type="RefSeq" id="WP_264326224.1">
    <property type="nucleotide sequence ID" value="NZ_JADEXQ010000062.1"/>
</dbReference>
<gene>
    <name evidence="4" type="ORF">IQ266_16810</name>
</gene>
<reference evidence="4" key="1">
    <citation type="submission" date="2020-10" db="EMBL/GenBank/DDBJ databases">
        <authorList>
            <person name="Castelo-Branco R."/>
            <person name="Eusebio N."/>
            <person name="Adriana R."/>
            <person name="Vieira A."/>
            <person name="Brugerolle De Fraissinette N."/>
            <person name="Rezende De Castro R."/>
            <person name="Schneider M.P."/>
            <person name="Vasconcelos V."/>
            <person name="Leao P.N."/>
        </authorList>
    </citation>
    <scope>NUCLEOTIDE SEQUENCE</scope>
    <source>
        <strain evidence="4">LEGE 11480</strain>
    </source>
</reference>
<dbReference type="InterPro" id="IPR051450">
    <property type="entry name" value="Gfo/Idh/MocA_Oxidoreductases"/>
</dbReference>
<dbReference type="PANTHER" id="PTHR43377">
    <property type="entry name" value="BILIVERDIN REDUCTASE A"/>
    <property type="match status" value="1"/>
</dbReference>
<dbReference type="EMBL" id="JADEXQ010000062">
    <property type="protein sequence ID" value="MBE9031397.1"/>
    <property type="molecule type" value="Genomic_DNA"/>
</dbReference>
<dbReference type="Gene3D" id="3.30.360.10">
    <property type="entry name" value="Dihydrodipicolinate Reductase, domain 2"/>
    <property type="match status" value="1"/>
</dbReference>
<proteinExistence type="inferred from homology"/>
<dbReference type="PANTHER" id="PTHR43377:SF10">
    <property type="entry name" value="BILIVERDIN REDUCTASE"/>
    <property type="match status" value="1"/>
</dbReference>
<dbReference type="Gene3D" id="3.40.50.720">
    <property type="entry name" value="NAD(P)-binding Rossmann-like Domain"/>
    <property type="match status" value="1"/>
</dbReference>
<comment type="caution">
    <text evidence="4">The sequence shown here is derived from an EMBL/GenBank/DDBJ whole genome shotgun (WGS) entry which is preliminary data.</text>
</comment>